<dbReference type="Gene3D" id="3.80.10.10">
    <property type="entry name" value="Ribonuclease Inhibitor"/>
    <property type="match status" value="1"/>
</dbReference>
<dbReference type="PANTHER" id="PTHR36766">
    <property type="entry name" value="PLANT BROAD-SPECTRUM MILDEW RESISTANCE PROTEIN RPW8"/>
    <property type="match status" value="1"/>
</dbReference>
<dbReference type="AlphaFoldDB" id="A0A4S8JGG9"/>
<protein>
    <recommendedName>
        <fullName evidence="3">Rx N-terminal domain-containing protein</fullName>
    </recommendedName>
</protein>
<gene>
    <name evidence="1" type="ORF">C4D60_Mb07t16500</name>
</gene>
<accession>A0A4S8JGG9</accession>
<dbReference type="Proteomes" id="UP000317650">
    <property type="component" value="Chromosome 7"/>
</dbReference>
<dbReference type="InterPro" id="IPR032675">
    <property type="entry name" value="LRR_dom_sf"/>
</dbReference>
<reference evidence="1 2" key="1">
    <citation type="journal article" date="2019" name="Nat. Plants">
        <title>Genome sequencing of Musa balbisiana reveals subgenome evolution and function divergence in polyploid bananas.</title>
        <authorList>
            <person name="Yao X."/>
        </authorList>
    </citation>
    <scope>NUCLEOTIDE SEQUENCE [LARGE SCALE GENOMIC DNA]</scope>
    <source>
        <strain evidence="2">cv. DH-PKW</strain>
        <tissue evidence="1">Leaves</tissue>
    </source>
</reference>
<sequence length="195" mass="21562">MVAGIAVASLVASPFIGVVVNKLGAEFFEEWGLCRSVKADVRRLQSGLSKLRSLDFGGYVASPSAFDGLQNLTVLELLRIGSCDELTCMPESLMQHHIPSFQSLKLINNSNLKSLGEGRDQQPPSLFTSLCHLEIEASHSLTALPEWIRYLPLQNLKIRGCSQLEGRCQRETGEDWHKIAHIPCVTIESTIFLLN</sequence>
<comment type="caution">
    <text evidence="1">The sequence shown here is derived from an EMBL/GenBank/DDBJ whole genome shotgun (WGS) entry which is preliminary data.</text>
</comment>
<evidence type="ECO:0008006" key="3">
    <source>
        <dbReference type="Google" id="ProtNLM"/>
    </source>
</evidence>
<dbReference type="PANTHER" id="PTHR36766:SF70">
    <property type="entry name" value="DISEASE RESISTANCE PROTEIN RGA4"/>
    <property type="match status" value="1"/>
</dbReference>
<proteinExistence type="predicted"/>
<keyword evidence="2" id="KW-1185">Reference proteome</keyword>
<name>A0A4S8JGG9_MUSBA</name>
<dbReference type="STRING" id="52838.A0A4S8JGG9"/>
<evidence type="ECO:0000313" key="2">
    <source>
        <dbReference type="Proteomes" id="UP000317650"/>
    </source>
</evidence>
<dbReference type="EMBL" id="PYDT01000005">
    <property type="protein sequence ID" value="THU60795.1"/>
    <property type="molecule type" value="Genomic_DNA"/>
</dbReference>
<dbReference type="SUPFAM" id="SSF52058">
    <property type="entry name" value="L domain-like"/>
    <property type="match status" value="1"/>
</dbReference>
<evidence type="ECO:0000313" key="1">
    <source>
        <dbReference type="EMBL" id="THU60795.1"/>
    </source>
</evidence>
<organism evidence="1 2">
    <name type="scientific">Musa balbisiana</name>
    <name type="common">Banana</name>
    <dbReference type="NCBI Taxonomy" id="52838"/>
    <lineage>
        <taxon>Eukaryota</taxon>
        <taxon>Viridiplantae</taxon>
        <taxon>Streptophyta</taxon>
        <taxon>Embryophyta</taxon>
        <taxon>Tracheophyta</taxon>
        <taxon>Spermatophyta</taxon>
        <taxon>Magnoliopsida</taxon>
        <taxon>Liliopsida</taxon>
        <taxon>Zingiberales</taxon>
        <taxon>Musaceae</taxon>
        <taxon>Musa</taxon>
    </lineage>
</organism>